<keyword evidence="2" id="KW-1185">Reference proteome</keyword>
<dbReference type="OrthoDB" id="3180855at2"/>
<dbReference type="NCBIfam" id="TIGR01484">
    <property type="entry name" value="HAD-SF-IIB"/>
    <property type="match status" value="1"/>
</dbReference>
<dbReference type="InterPro" id="IPR006379">
    <property type="entry name" value="HAD-SF_hydro_IIB"/>
</dbReference>
<protein>
    <submittedName>
        <fullName evidence="1">HAD family phosphatase</fullName>
    </submittedName>
</protein>
<dbReference type="RefSeq" id="WP_129989782.1">
    <property type="nucleotide sequence ID" value="NZ_SDPU01000038.1"/>
</dbReference>
<evidence type="ECO:0000313" key="1">
    <source>
        <dbReference type="EMBL" id="RYU08785.1"/>
    </source>
</evidence>
<dbReference type="SUPFAM" id="SSF56784">
    <property type="entry name" value="HAD-like"/>
    <property type="match status" value="1"/>
</dbReference>
<dbReference type="PANTHER" id="PTHR10000:SF8">
    <property type="entry name" value="HAD SUPERFAMILY HYDROLASE-LIKE, TYPE 3"/>
    <property type="match status" value="1"/>
</dbReference>
<dbReference type="AlphaFoldDB" id="A0A4Q5IUX7"/>
<comment type="caution">
    <text evidence="1">The sequence shown here is derived from an EMBL/GenBank/DDBJ whole genome shotgun (WGS) entry which is preliminary data.</text>
</comment>
<dbReference type="Pfam" id="PF08282">
    <property type="entry name" value="Hydrolase_3"/>
    <property type="match status" value="1"/>
</dbReference>
<dbReference type="PROSITE" id="PS01229">
    <property type="entry name" value="COF_2"/>
    <property type="match status" value="1"/>
</dbReference>
<dbReference type="InterPro" id="IPR036412">
    <property type="entry name" value="HAD-like_sf"/>
</dbReference>
<dbReference type="PANTHER" id="PTHR10000">
    <property type="entry name" value="PHOSPHOSERINE PHOSPHATASE"/>
    <property type="match status" value="1"/>
</dbReference>
<gene>
    <name evidence="1" type="ORF">ETU37_22830</name>
</gene>
<organism evidence="1 2">
    <name type="scientific">Nocardioides iriomotensis</name>
    <dbReference type="NCBI Taxonomy" id="715784"/>
    <lineage>
        <taxon>Bacteria</taxon>
        <taxon>Bacillati</taxon>
        <taxon>Actinomycetota</taxon>
        <taxon>Actinomycetes</taxon>
        <taxon>Propionibacteriales</taxon>
        <taxon>Nocardioidaceae</taxon>
        <taxon>Nocardioides</taxon>
    </lineage>
</organism>
<dbReference type="Gene3D" id="3.30.1240.10">
    <property type="match status" value="1"/>
</dbReference>
<dbReference type="GO" id="GO:0000287">
    <property type="term" value="F:magnesium ion binding"/>
    <property type="evidence" value="ECO:0007669"/>
    <property type="project" value="TreeGrafter"/>
</dbReference>
<dbReference type="EMBL" id="SDPU01000038">
    <property type="protein sequence ID" value="RYU08785.1"/>
    <property type="molecule type" value="Genomic_DNA"/>
</dbReference>
<dbReference type="Proteomes" id="UP000291189">
    <property type="component" value="Unassembled WGS sequence"/>
</dbReference>
<name>A0A4Q5IUX7_9ACTN</name>
<dbReference type="GO" id="GO:0016791">
    <property type="term" value="F:phosphatase activity"/>
    <property type="evidence" value="ECO:0007669"/>
    <property type="project" value="TreeGrafter"/>
</dbReference>
<accession>A0A4Q5IUX7</accession>
<sequence>MTGPNGDGRRGWQPKLVALDIDGTLFANVPATGQVTEEVAPAVREAIRRAAEAGAHVVLSTGRSTFGITRVWDQLGLPIDGSGPVHTVASNGSVVFSYPPVEVLSTVTFDASRLVRLLLQEVPEAAVAVEEIGVGYRLNRPFPDGEITGEMTIQSVDELVAEPVTRVIIRDPHSSEEEFVALAEKLGLQGTNYFIGWTAWLDLAPDGVSKASALAEVCQRLGVAQSDVLAIGDGRNDTEMLRWAGRGVAMGQAPLEVQEAADDVTETVHNDGVAFELARWF</sequence>
<proteinExistence type="predicted"/>
<evidence type="ECO:0000313" key="2">
    <source>
        <dbReference type="Proteomes" id="UP000291189"/>
    </source>
</evidence>
<dbReference type="Gene3D" id="3.40.50.1000">
    <property type="entry name" value="HAD superfamily/HAD-like"/>
    <property type="match status" value="1"/>
</dbReference>
<dbReference type="GO" id="GO:0005829">
    <property type="term" value="C:cytosol"/>
    <property type="evidence" value="ECO:0007669"/>
    <property type="project" value="TreeGrafter"/>
</dbReference>
<reference evidence="1 2" key="1">
    <citation type="submission" date="2019-01" db="EMBL/GenBank/DDBJ databases">
        <title>Nocardioides guangzhouensis sp. nov., an actinobacterium isolated from soil.</title>
        <authorList>
            <person name="Fu Y."/>
            <person name="Cai Y."/>
            <person name="Lin Z."/>
            <person name="Chen P."/>
        </authorList>
    </citation>
    <scope>NUCLEOTIDE SEQUENCE [LARGE SCALE GENOMIC DNA]</scope>
    <source>
        <strain evidence="1 2">NBRC 105384</strain>
    </source>
</reference>
<dbReference type="InterPro" id="IPR023214">
    <property type="entry name" value="HAD_sf"/>
</dbReference>